<evidence type="ECO:0000259" key="2">
    <source>
        <dbReference type="Pfam" id="PF00534"/>
    </source>
</evidence>
<protein>
    <submittedName>
        <fullName evidence="4">Glycosyltransferase family 4 protein</fullName>
        <ecNumber evidence="4">2.4.-.-</ecNumber>
    </submittedName>
</protein>
<gene>
    <name evidence="4" type="ORF">RM533_06565</name>
</gene>
<dbReference type="Pfam" id="PF13439">
    <property type="entry name" value="Glyco_transf_4"/>
    <property type="match status" value="1"/>
</dbReference>
<keyword evidence="4" id="KW-0328">Glycosyltransferase</keyword>
<dbReference type="InterPro" id="IPR028098">
    <property type="entry name" value="Glyco_trans_4-like_N"/>
</dbReference>
<name>A0ABU2ZGX1_9SPHN</name>
<comment type="caution">
    <text evidence="4">The sequence shown here is derived from an EMBL/GenBank/DDBJ whole genome shotgun (WGS) entry which is preliminary data.</text>
</comment>
<dbReference type="EMBL" id="JAVRHS010000003">
    <property type="protein sequence ID" value="MDT0575845.1"/>
    <property type="molecule type" value="Genomic_DNA"/>
</dbReference>
<feature type="domain" description="Glycosyl transferase family 1" evidence="2">
    <location>
        <begin position="235"/>
        <end position="335"/>
    </location>
</feature>
<dbReference type="SUPFAM" id="SSF53756">
    <property type="entry name" value="UDP-Glycosyltransferase/glycogen phosphorylase"/>
    <property type="match status" value="1"/>
</dbReference>
<dbReference type="InterPro" id="IPR001296">
    <property type="entry name" value="Glyco_trans_1"/>
</dbReference>
<proteinExistence type="predicted"/>
<dbReference type="EC" id="2.4.-.-" evidence="4"/>
<sequence>MTADAVGGVWQYALELAEQLITCGNRVTLAVLGPDPDVIQETAARRVRSLRLMKTGCALDWMCSEAAPVADAAAKIAGLAADLGADIVHCNTPALAGAAVFPMPVVAVAHGCLATWWQAAYGGTPAPQFDWHRQMMRRGLIAADAVVAPSAAFAADVQAAYRLPCLPLVVHNGRTPPAALAGPADRAGQAGQLDAALTVGRHWDKVKNTALLDAVAGRISVPFLCAGALQSANGECLAPRHLQTLGQVDALELAALLAQRPVFVSAARFEPFGLAVLEAAQAQCPLILSNIATFRELWDGAALFLDADDEQGFAATVTALITDPSRREELGTAAADRAARFTPHAMAQGMQRTYAKLLKGEEAAA</sequence>
<organism evidence="4 5">
    <name type="scientific">Croceicoccus esteveae</name>
    <dbReference type="NCBI Taxonomy" id="3075597"/>
    <lineage>
        <taxon>Bacteria</taxon>
        <taxon>Pseudomonadati</taxon>
        <taxon>Pseudomonadota</taxon>
        <taxon>Alphaproteobacteria</taxon>
        <taxon>Sphingomonadales</taxon>
        <taxon>Erythrobacteraceae</taxon>
        <taxon>Croceicoccus</taxon>
    </lineage>
</organism>
<accession>A0ABU2ZGX1</accession>
<dbReference type="CDD" id="cd03801">
    <property type="entry name" value="GT4_PimA-like"/>
    <property type="match status" value="1"/>
</dbReference>
<keyword evidence="1 4" id="KW-0808">Transferase</keyword>
<dbReference type="Pfam" id="PF00534">
    <property type="entry name" value="Glycos_transf_1"/>
    <property type="match status" value="1"/>
</dbReference>
<dbReference type="Gene3D" id="3.40.50.2000">
    <property type="entry name" value="Glycogen Phosphorylase B"/>
    <property type="match status" value="2"/>
</dbReference>
<reference evidence="4 5" key="1">
    <citation type="submission" date="2023-09" db="EMBL/GenBank/DDBJ databases">
        <authorList>
            <person name="Rey-Velasco X."/>
        </authorList>
    </citation>
    <scope>NUCLEOTIDE SEQUENCE [LARGE SCALE GENOMIC DNA]</scope>
    <source>
        <strain evidence="4 5">F390</strain>
    </source>
</reference>
<feature type="domain" description="Glycosyltransferase subfamily 4-like N-terminal" evidence="3">
    <location>
        <begin position="6"/>
        <end position="173"/>
    </location>
</feature>
<dbReference type="GO" id="GO:0016757">
    <property type="term" value="F:glycosyltransferase activity"/>
    <property type="evidence" value="ECO:0007669"/>
    <property type="project" value="UniProtKB-KW"/>
</dbReference>
<evidence type="ECO:0000313" key="5">
    <source>
        <dbReference type="Proteomes" id="UP001259803"/>
    </source>
</evidence>
<dbReference type="RefSeq" id="WP_311340403.1">
    <property type="nucleotide sequence ID" value="NZ_JAVRHS010000003.1"/>
</dbReference>
<keyword evidence="5" id="KW-1185">Reference proteome</keyword>
<evidence type="ECO:0000313" key="4">
    <source>
        <dbReference type="EMBL" id="MDT0575845.1"/>
    </source>
</evidence>
<dbReference type="Proteomes" id="UP001259803">
    <property type="component" value="Unassembled WGS sequence"/>
</dbReference>
<evidence type="ECO:0000259" key="3">
    <source>
        <dbReference type="Pfam" id="PF13439"/>
    </source>
</evidence>
<dbReference type="PANTHER" id="PTHR46401">
    <property type="entry name" value="GLYCOSYLTRANSFERASE WBBK-RELATED"/>
    <property type="match status" value="1"/>
</dbReference>
<evidence type="ECO:0000256" key="1">
    <source>
        <dbReference type="ARBA" id="ARBA00022679"/>
    </source>
</evidence>
<dbReference type="PANTHER" id="PTHR46401:SF2">
    <property type="entry name" value="GLYCOSYLTRANSFERASE WBBK-RELATED"/>
    <property type="match status" value="1"/>
</dbReference>